<keyword evidence="1" id="KW-0812">Transmembrane</keyword>
<dbReference type="Proteomes" id="UP000814385">
    <property type="component" value="Unassembled WGS sequence"/>
</dbReference>
<keyword evidence="1" id="KW-0472">Membrane</keyword>
<feature type="domain" description="DUF1468" evidence="2">
    <location>
        <begin position="22"/>
        <end position="161"/>
    </location>
</feature>
<dbReference type="InterPro" id="IPR009936">
    <property type="entry name" value="DUF1468"/>
</dbReference>
<name>A0ABS9P9F4_9GAMM</name>
<evidence type="ECO:0000313" key="3">
    <source>
        <dbReference type="EMBL" id="MCG6658403.1"/>
    </source>
</evidence>
<evidence type="ECO:0000313" key="4">
    <source>
        <dbReference type="Proteomes" id="UP000814385"/>
    </source>
</evidence>
<dbReference type="Pfam" id="PF07331">
    <property type="entry name" value="TctB"/>
    <property type="match status" value="1"/>
</dbReference>
<keyword evidence="4" id="KW-1185">Reference proteome</keyword>
<proteinExistence type="predicted"/>
<comment type="caution">
    <text evidence="3">The sequence shown here is derived from an EMBL/GenBank/DDBJ whole genome shotgun (WGS) entry which is preliminary data.</text>
</comment>
<dbReference type="EMBL" id="JABFUC010000008">
    <property type="protein sequence ID" value="MCG6658403.1"/>
    <property type="molecule type" value="Genomic_DNA"/>
</dbReference>
<feature type="transmembrane region" description="Helical" evidence="1">
    <location>
        <begin position="51"/>
        <end position="70"/>
    </location>
</feature>
<feature type="transmembrane region" description="Helical" evidence="1">
    <location>
        <begin position="91"/>
        <end position="111"/>
    </location>
</feature>
<gene>
    <name evidence="3" type="ORF">HOP52_11635</name>
</gene>
<evidence type="ECO:0000259" key="2">
    <source>
        <dbReference type="Pfam" id="PF07331"/>
    </source>
</evidence>
<feature type="transmembrane region" description="Helical" evidence="1">
    <location>
        <begin position="12"/>
        <end position="31"/>
    </location>
</feature>
<feature type="transmembrane region" description="Helical" evidence="1">
    <location>
        <begin position="131"/>
        <end position="152"/>
    </location>
</feature>
<accession>A0ABS9P9F4</accession>
<keyword evidence="1" id="KW-1133">Transmembrane helix</keyword>
<reference evidence="3 4" key="1">
    <citation type="submission" date="2020-05" db="EMBL/GenBank/DDBJ databases">
        <title>Comparative genomic analysis of denitrifying bacteria from Halomonas genus.</title>
        <authorList>
            <person name="Wang L."/>
            <person name="Shao Z."/>
        </authorList>
    </citation>
    <scope>NUCLEOTIDE SEQUENCE [LARGE SCALE GENOMIC DNA]</scope>
    <source>
        <strain evidence="3 4">A4</strain>
    </source>
</reference>
<protein>
    <submittedName>
        <fullName evidence="3">Tripartite tricarboxylate transporter TctB family protein</fullName>
    </submittedName>
</protein>
<sequence>MERRTREESLLPTLQLLSYAIIASLALLMSLKAGSLPASRWEPMSAGAFPRIIFLSIAVLCTIAFVTELFKQGLPRTTWATCLQSIVKLKTVIVNLVLFIAYMAFLPWLGFMTSTFLYLSAAQILMAPKRLTAIVIALLVAAVFSAGPYYLFSEVFSIYLPRARW</sequence>
<organism evidence="3 4">
    <name type="scientific">Billgrantia campisalis</name>
    <dbReference type="NCBI Taxonomy" id="74661"/>
    <lineage>
        <taxon>Bacteria</taxon>
        <taxon>Pseudomonadati</taxon>
        <taxon>Pseudomonadota</taxon>
        <taxon>Gammaproteobacteria</taxon>
        <taxon>Oceanospirillales</taxon>
        <taxon>Halomonadaceae</taxon>
        <taxon>Billgrantia</taxon>
    </lineage>
</organism>
<evidence type="ECO:0000256" key="1">
    <source>
        <dbReference type="SAM" id="Phobius"/>
    </source>
</evidence>
<dbReference type="RefSeq" id="WP_238977548.1">
    <property type="nucleotide sequence ID" value="NZ_JABFUC010000008.1"/>
</dbReference>